<proteinExistence type="predicted"/>
<dbReference type="RefSeq" id="WP_267771745.1">
    <property type="nucleotide sequence ID" value="NZ_JAPNKE010000002.1"/>
</dbReference>
<organism evidence="6 7">
    <name type="scientific">Nannocystis pusilla</name>
    <dbReference type="NCBI Taxonomy" id="889268"/>
    <lineage>
        <taxon>Bacteria</taxon>
        <taxon>Pseudomonadati</taxon>
        <taxon>Myxococcota</taxon>
        <taxon>Polyangia</taxon>
        <taxon>Nannocystales</taxon>
        <taxon>Nannocystaceae</taxon>
        <taxon>Nannocystis</taxon>
    </lineage>
</organism>
<name>A0A9X3IZH9_9BACT</name>
<evidence type="ECO:0000256" key="4">
    <source>
        <dbReference type="ARBA" id="ARBA00023186"/>
    </source>
</evidence>
<dbReference type="InterPro" id="IPR027304">
    <property type="entry name" value="Trigger_fact/SurA_dom_sf"/>
</dbReference>
<dbReference type="EMBL" id="JAPNKE010000002">
    <property type="protein sequence ID" value="MCY1009085.1"/>
    <property type="molecule type" value="Genomic_DNA"/>
</dbReference>
<dbReference type="InterPro" id="IPR046357">
    <property type="entry name" value="PPIase_dom_sf"/>
</dbReference>
<dbReference type="SUPFAM" id="SSF109998">
    <property type="entry name" value="Triger factor/SurA peptide-binding domain-like"/>
    <property type="match status" value="1"/>
</dbReference>
<gene>
    <name evidence="6" type="ORF">OV079_26690</name>
</gene>
<reference evidence="6" key="1">
    <citation type="submission" date="2022-11" db="EMBL/GenBank/DDBJ databases">
        <title>Minimal conservation of predation-associated metabolite biosynthetic gene clusters underscores biosynthetic potential of Myxococcota including descriptions for ten novel species: Archangium lansinium sp. nov., Myxococcus landrumus sp. nov., Nannocystis bai.</title>
        <authorList>
            <person name="Ahearne A."/>
            <person name="Stevens C."/>
            <person name="Phillips K."/>
        </authorList>
    </citation>
    <scope>NUCLEOTIDE SEQUENCE</scope>
    <source>
        <strain evidence="6">Na p29</strain>
    </source>
</reference>
<dbReference type="InterPro" id="IPR052029">
    <property type="entry name" value="PpiD_chaperone"/>
</dbReference>
<dbReference type="Proteomes" id="UP001150924">
    <property type="component" value="Unassembled WGS sequence"/>
</dbReference>
<evidence type="ECO:0000256" key="1">
    <source>
        <dbReference type="ARBA" id="ARBA00004236"/>
    </source>
</evidence>
<sequence>MTDETDAAPRGTTMKTIGAWLLLGMLALAFGLSFGLPSDAITCGLEPLAKTYGSNVVDEDFQYEFRAISLTTRIPEDPKMQEMLGLREEVLDAIVERRVLGELGRRMGLVADLRDAEDLTADGHMIVLGKTWDWLAGQAFNYAAFERNWLPRFGVGERRYLEYQREEVLARTVRDVLASVITVSEAEVRSAYDQRQNQLSLRYARFEAGRFADLVDSSRADLDKYVAEHKDELVKQFESQGTRFLKLPKQIRLRFIEVEKPQPPAVDADKATQEKYAADLAATRAKIDAALAKLQAGEDFRAVARATSEDADTAAAAATTGG</sequence>
<keyword evidence="4" id="KW-0143">Chaperone</keyword>
<evidence type="ECO:0000313" key="7">
    <source>
        <dbReference type="Proteomes" id="UP001150924"/>
    </source>
</evidence>
<keyword evidence="3 5" id="KW-0472">Membrane</keyword>
<dbReference type="PANTHER" id="PTHR47529:SF1">
    <property type="entry name" value="PERIPLASMIC CHAPERONE PPID"/>
    <property type="match status" value="1"/>
</dbReference>
<keyword evidence="5" id="KW-0812">Transmembrane</keyword>
<keyword evidence="2" id="KW-1003">Cell membrane</keyword>
<dbReference type="AlphaFoldDB" id="A0A9X3IZH9"/>
<evidence type="ECO:0008006" key="8">
    <source>
        <dbReference type="Google" id="ProtNLM"/>
    </source>
</evidence>
<dbReference type="Gene3D" id="3.10.50.40">
    <property type="match status" value="1"/>
</dbReference>
<dbReference type="GO" id="GO:0005886">
    <property type="term" value="C:plasma membrane"/>
    <property type="evidence" value="ECO:0007669"/>
    <property type="project" value="UniProtKB-SubCell"/>
</dbReference>
<evidence type="ECO:0000256" key="3">
    <source>
        <dbReference type="ARBA" id="ARBA00023136"/>
    </source>
</evidence>
<dbReference type="GO" id="GO:0003755">
    <property type="term" value="F:peptidyl-prolyl cis-trans isomerase activity"/>
    <property type="evidence" value="ECO:0007669"/>
    <property type="project" value="InterPro"/>
</dbReference>
<feature type="transmembrane region" description="Helical" evidence="5">
    <location>
        <begin position="17"/>
        <end position="36"/>
    </location>
</feature>
<dbReference type="PANTHER" id="PTHR47529">
    <property type="entry name" value="PEPTIDYL-PROLYL CIS-TRANS ISOMERASE D"/>
    <property type="match status" value="1"/>
</dbReference>
<evidence type="ECO:0000256" key="5">
    <source>
        <dbReference type="SAM" id="Phobius"/>
    </source>
</evidence>
<protein>
    <recommendedName>
        <fullName evidence="8">PpiC domain-containing protein</fullName>
    </recommendedName>
</protein>
<keyword evidence="5" id="KW-1133">Transmembrane helix</keyword>
<comment type="subcellular location">
    <subcellularLocation>
        <location evidence="1">Cell membrane</location>
    </subcellularLocation>
</comment>
<accession>A0A9X3IZH9</accession>
<comment type="caution">
    <text evidence="6">The sequence shown here is derived from an EMBL/GenBank/DDBJ whole genome shotgun (WGS) entry which is preliminary data.</text>
</comment>
<evidence type="ECO:0000256" key="2">
    <source>
        <dbReference type="ARBA" id="ARBA00022475"/>
    </source>
</evidence>
<keyword evidence="7" id="KW-1185">Reference proteome</keyword>
<evidence type="ECO:0000313" key="6">
    <source>
        <dbReference type="EMBL" id="MCY1009085.1"/>
    </source>
</evidence>